<evidence type="ECO:0000256" key="3">
    <source>
        <dbReference type="ARBA" id="ARBA00022741"/>
    </source>
</evidence>
<evidence type="ECO:0000256" key="9">
    <source>
        <dbReference type="ARBA" id="ARBA00047984"/>
    </source>
</evidence>
<keyword evidence="3" id="KW-0547">Nucleotide-binding</keyword>
<dbReference type="PANTHER" id="PTHR12131">
    <property type="entry name" value="ATP-DEPENDENT RNA AND DNA HELICASE"/>
    <property type="match status" value="1"/>
</dbReference>
<comment type="subcellular location">
    <subcellularLocation>
        <location evidence="1">Mitochondrion</location>
    </subcellularLocation>
</comment>
<keyword evidence="8" id="KW-0496">Mitochondrion</keyword>
<keyword evidence="5" id="KW-0347">Helicase</keyword>
<dbReference type="InterPro" id="IPR014001">
    <property type="entry name" value="Helicase_ATP-bd"/>
</dbReference>
<dbReference type="PROSITE" id="PS51192">
    <property type="entry name" value="HELICASE_ATP_BIND_1"/>
    <property type="match status" value="1"/>
</dbReference>
<gene>
    <name evidence="12" type="ORF">IE077_004139</name>
</gene>
<evidence type="ECO:0000256" key="8">
    <source>
        <dbReference type="ARBA" id="ARBA00023128"/>
    </source>
</evidence>
<comment type="catalytic activity">
    <reaction evidence="9">
        <text>ATP + H2O = ADP + phosphate + H(+)</text>
        <dbReference type="Rhea" id="RHEA:13065"/>
        <dbReference type="ChEBI" id="CHEBI:15377"/>
        <dbReference type="ChEBI" id="CHEBI:15378"/>
        <dbReference type="ChEBI" id="CHEBI:30616"/>
        <dbReference type="ChEBI" id="CHEBI:43474"/>
        <dbReference type="ChEBI" id="CHEBI:456216"/>
        <dbReference type="EC" id="3.6.4.13"/>
    </reaction>
</comment>
<evidence type="ECO:0000313" key="12">
    <source>
        <dbReference type="EMBL" id="KAF8822263.1"/>
    </source>
</evidence>
<evidence type="ECO:0000256" key="2">
    <source>
        <dbReference type="ARBA" id="ARBA00012552"/>
    </source>
</evidence>
<dbReference type="Proteomes" id="UP000823046">
    <property type="component" value="Unassembled WGS sequence"/>
</dbReference>
<keyword evidence="4" id="KW-0378">Hydrolase</keyword>
<protein>
    <recommendedName>
        <fullName evidence="2">RNA helicase</fullName>
        <ecNumber evidence="2">3.6.4.13</ecNumber>
    </recommendedName>
</protein>
<accession>A0ABQ7JE16</accession>
<feature type="domain" description="Helicase ATP-binding" evidence="10">
    <location>
        <begin position="229"/>
        <end position="345"/>
    </location>
</feature>
<reference evidence="12 13" key="1">
    <citation type="journal article" date="2020" name="bioRxiv">
        <title>Metabolic contributions of an alphaproteobacterial endosymbiont in the apicomplexan Cardiosporidium cionae.</title>
        <authorList>
            <person name="Hunter E.S."/>
            <person name="Paight C.J."/>
            <person name="Lane C.E."/>
        </authorList>
    </citation>
    <scope>NUCLEOTIDE SEQUENCE [LARGE SCALE GENOMIC DNA]</scope>
    <source>
        <strain evidence="12">ESH_2018</strain>
    </source>
</reference>
<proteinExistence type="predicted"/>
<dbReference type="Gene3D" id="1.20.272.40">
    <property type="match status" value="1"/>
</dbReference>
<dbReference type="CDD" id="cd18805">
    <property type="entry name" value="SF2_C_suv3"/>
    <property type="match status" value="1"/>
</dbReference>
<evidence type="ECO:0000313" key="13">
    <source>
        <dbReference type="Proteomes" id="UP000823046"/>
    </source>
</evidence>
<dbReference type="SMART" id="SM00490">
    <property type="entry name" value="HELICc"/>
    <property type="match status" value="1"/>
</dbReference>
<feature type="domain" description="Helicase C-terminal" evidence="11">
    <location>
        <begin position="391"/>
        <end position="546"/>
    </location>
</feature>
<dbReference type="Gene3D" id="3.40.50.300">
    <property type="entry name" value="P-loop containing nucleotide triphosphate hydrolases"/>
    <property type="match status" value="2"/>
</dbReference>
<dbReference type="EMBL" id="JADAQX010000068">
    <property type="protein sequence ID" value="KAF8822263.1"/>
    <property type="molecule type" value="Genomic_DNA"/>
</dbReference>
<dbReference type="Pfam" id="PF00271">
    <property type="entry name" value="Helicase_C"/>
    <property type="match status" value="1"/>
</dbReference>
<dbReference type="InterPro" id="IPR044774">
    <property type="entry name" value="Suv3_DEXQc"/>
</dbReference>
<evidence type="ECO:0000256" key="4">
    <source>
        <dbReference type="ARBA" id="ARBA00022801"/>
    </source>
</evidence>
<dbReference type="Pfam" id="PF22527">
    <property type="entry name" value="DEXQc_Suv3"/>
    <property type="match status" value="1"/>
</dbReference>
<dbReference type="PANTHER" id="PTHR12131:SF1">
    <property type="entry name" value="ATP-DEPENDENT RNA HELICASE SUPV3L1, MITOCHONDRIAL-RELATED"/>
    <property type="match status" value="1"/>
</dbReference>
<evidence type="ECO:0000256" key="6">
    <source>
        <dbReference type="ARBA" id="ARBA00022840"/>
    </source>
</evidence>
<keyword evidence="13" id="KW-1185">Reference proteome</keyword>
<dbReference type="InterPro" id="IPR055206">
    <property type="entry name" value="DEXQc_SUV3"/>
</dbReference>
<evidence type="ECO:0000256" key="5">
    <source>
        <dbReference type="ARBA" id="ARBA00022806"/>
    </source>
</evidence>
<keyword evidence="6" id="KW-0067">ATP-binding</keyword>
<evidence type="ECO:0000256" key="1">
    <source>
        <dbReference type="ARBA" id="ARBA00004173"/>
    </source>
</evidence>
<dbReference type="EC" id="3.6.4.13" evidence="2"/>
<dbReference type="SUPFAM" id="SSF52540">
    <property type="entry name" value="P-loop containing nucleoside triphosphate hydrolases"/>
    <property type="match status" value="1"/>
</dbReference>
<dbReference type="InterPro" id="IPR001650">
    <property type="entry name" value="Helicase_C-like"/>
</dbReference>
<keyword evidence="7" id="KW-0809">Transit peptide</keyword>
<dbReference type="PROSITE" id="PS51194">
    <property type="entry name" value="HELICASE_CTER"/>
    <property type="match status" value="1"/>
</dbReference>
<dbReference type="InterPro" id="IPR050699">
    <property type="entry name" value="RNA-DNA_Helicase"/>
</dbReference>
<name>A0ABQ7JE16_9APIC</name>
<evidence type="ECO:0000256" key="7">
    <source>
        <dbReference type="ARBA" id="ARBA00022946"/>
    </source>
</evidence>
<dbReference type="CDD" id="cd17913">
    <property type="entry name" value="DEXQc_Suv3"/>
    <property type="match status" value="1"/>
</dbReference>
<evidence type="ECO:0000259" key="11">
    <source>
        <dbReference type="PROSITE" id="PS51194"/>
    </source>
</evidence>
<dbReference type="InterPro" id="IPR027417">
    <property type="entry name" value="P-loop_NTPase"/>
</dbReference>
<organism evidence="12 13">
    <name type="scientific">Cardiosporidium cionae</name>
    <dbReference type="NCBI Taxonomy" id="476202"/>
    <lineage>
        <taxon>Eukaryota</taxon>
        <taxon>Sar</taxon>
        <taxon>Alveolata</taxon>
        <taxon>Apicomplexa</taxon>
        <taxon>Aconoidasida</taxon>
        <taxon>Nephromycida</taxon>
        <taxon>Cardiosporidium</taxon>
    </lineage>
</organism>
<sequence>MVSNGITFSSFLPKILIESSKFPDAAFQKNVVDFKQCENFIPLLDIEVSQLNTLWDLLQKEKGLRIILETHFHIPAAFLKPESMFSHFLNYVNLHASSLASIRWVLRRIYPIGSVFDELEPAFTRTELDYIAGIECSDESPPKKIKNTIEELLGCLKKRSRSNPFYNIDTHSLWESLKKTIGSIQLYKCIFLMHLIHKFLLDEFSKELIAFNNLRHLTDLRSPQQQFPAARHLNRSIFVHEGPTNSGKTHRALAELRKASTGLYCGPLRLLAYEIYERLKAEGKRCALLTGQEQLYDADFTHIACTAEMAPLNLLFDVAIIDEMQLIADSQRGAAWTRALLGLQAKHVHLCGDTRFVSLIRKICTECNEKVFLHHYERLLPLRLEELPLSSLDDIQSGDCVLCFTRKEILRVKFLLEKEGCLVYIIYGTLPPELRKEQAASFNTPYHTRTVMVASDAIGLGLNLNIRRIIFWSLQKYDGHRTRFLFPVEIRQIAGRAGRFGWNYREGRVTCRREEDHPRLTEAFSEERNFSPIESAGLFPTFHQLSSFAEHLSLATHTDIPFDEMLQL</sequence>
<evidence type="ECO:0000259" key="10">
    <source>
        <dbReference type="PROSITE" id="PS51192"/>
    </source>
</evidence>
<comment type="caution">
    <text evidence="12">The sequence shown here is derived from an EMBL/GenBank/DDBJ whole genome shotgun (WGS) entry which is preliminary data.</text>
</comment>